<feature type="region of interest" description="Disordered" evidence="8">
    <location>
        <begin position="93"/>
        <end position="114"/>
    </location>
</feature>
<dbReference type="InterPro" id="IPR053829">
    <property type="entry name" value="XLF-like_CC"/>
</dbReference>
<dbReference type="GO" id="GO:0006303">
    <property type="term" value="P:double-strand break repair via nonhomologous end joining"/>
    <property type="evidence" value="ECO:0007669"/>
    <property type="project" value="UniProtKB-ARBA"/>
</dbReference>
<dbReference type="OrthoDB" id="2155935at2759"/>
<evidence type="ECO:0000256" key="3">
    <source>
        <dbReference type="ARBA" id="ARBA00023125"/>
    </source>
</evidence>
<organism evidence="11 12">
    <name type="scientific">Lachnellula arida</name>
    <dbReference type="NCBI Taxonomy" id="1316785"/>
    <lineage>
        <taxon>Eukaryota</taxon>
        <taxon>Fungi</taxon>
        <taxon>Dikarya</taxon>
        <taxon>Ascomycota</taxon>
        <taxon>Pezizomycotina</taxon>
        <taxon>Leotiomycetes</taxon>
        <taxon>Helotiales</taxon>
        <taxon>Lachnaceae</taxon>
        <taxon>Lachnellula</taxon>
    </lineage>
</organism>
<keyword evidence="4" id="KW-0234">DNA repair</keyword>
<accession>A0A8T9BG64</accession>
<gene>
    <name evidence="11" type="ORF">LARI1_G006583</name>
</gene>
<dbReference type="GO" id="GO:0045027">
    <property type="term" value="F:DNA end binding"/>
    <property type="evidence" value="ECO:0007669"/>
    <property type="project" value="TreeGrafter"/>
</dbReference>
<name>A0A8T9BG64_9HELO</name>
<feature type="compositionally biased region" description="Polar residues" evidence="8">
    <location>
        <begin position="277"/>
        <end position="289"/>
    </location>
</feature>
<feature type="region of interest" description="Disordered" evidence="8">
    <location>
        <begin position="273"/>
        <end position="306"/>
    </location>
</feature>
<proteinExistence type="inferred from homology"/>
<evidence type="ECO:0000259" key="10">
    <source>
        <dbReference type="Pfam" id="PF21928"/>
    </source>
</evidence>
<keyword evidence="12" id="KW-1185">Reference proteome</keyword>
<keyword evidence="2" id="KW-0227">DNA damage</keyword>
<feature type="region of interest" description="Disordered" evidence="8">
    <location>
        <begin position="564"/>
        <end position="853"/>
    </location>
</feature>
<protein>
    <recommendedName>
        <fullName evidence="7">Non-homologous end-joining factor 1</fullName>
    </recommendedName>
</protein>
<dbReference type="InterPro" id="IPR052287">
    <property type="entry name" value="NHEJ_factor"/>
</dbReference>
<dbReference type="Gene3D" id="2.170.210.10">
    <property type="entry name" value="DNA double-strand break repair and VJ recombination XRCC4, N-terminal"/>
    <property type="match status" value="1"/>
</dbReference>
<dbReference type="GO" id="GO:0032807">
    <property type="term" value="C:DNA ligase IV complex"/>
    <property type="evidence" value="ECO:0007669"/>
    <property type="project" value="TreeGrafter"/>
</dbReference>
<dbReference type="AlphaFoldDB" id="A0A8T9BG64"/>
<dbReference type="PANTHER" id="PTHR32235">
    <property type="entry name" value="NON-HOMOLOGOUS END-JOINING FACTOR 1"/>
    <property type="match status" value="1"/>
</dbReference>
<evidence type="ECO:0000256" key="4">
    <source>
        <dbReference type="ARBA" id="ARBA00023204"/>
    </source>
</evidence>
<comment type="similarity">
    <text evidence="6">Belongs to the XRCC4-XLF family. XLF subfamily.</text>
</comment>
<evidence type="ECO:0000256" key="8">
    <source>
        <dbReference type="SAM" id="MobiDB-lite"/>
    </source>
</evidence>
<feature type="compositionally biased region" description="Basic residues" evidence="8">
    <location>
        <begin position="670"/>
        <end position="680"/>
    </location>
</feature>
<evidence type="ECO:0000313" key="12">
    <source>
        <dbReference type="Proteomes" id="UP000469559"/>
    </source>
</evidence>
<dbReference type="CDD" id="cd22285">
    <property type="entry name" value="HD_XLF_N"/>
    <property type="match status" value="1"/>
</dbReference>
<evidence type="ECO:0000256" key="7">
    <source>
        <dbReference type="ARBA" id="ARBA00044529"/>
    </source>
</evidence>
<keyword evidence="5" id="KW-0539">Nucleus</keyword>
<dbReference type="Pfam" id="PF09302">
    <property type="entry name" value="XLF"/>
    <property type="match status" value="1"/>
</dbReference>
<dbReference type="InterPro" id="IPR038051">
    <property type="entry name" value="XRCC4-like_N_sf"/>
</dbReference>
<evidence type="ECO:0000256" key="1">
    <source>
        <dbReference type="ARBA" id="ARBA00004123"/>
    </source>
</evidence>
<reference evidence="11 12" key="1">
    <citation type="submission" date="2018-05" db="EMBL/GenBank/DDBJ databases">
        <title>Whole genome sequencing for identification of molecular markers to develop diagnostic detection tools for the regulated plant pathogen Lachnellula willkommii.</title>
        <authorList>
            <person name="Giroux E."/>
            <person name="Bilodeau G."/>
        </authorList>
    </citation>
    <scope>NUCLEOTIDE SEQUENCE [LARGE SCALE GENOMIC DNA]</scope>
    <source>
        <strain evidence="11 12">CBS 203.66</strain>
    </source>
</reference>
<feature type="domain" description="XLF-like coiled-coil region" evidence="10">
    <location>
        <begin position="420"/>
        <end position="472"/>
    </location>
</feature>
<feature type="compositionally biased region" description="Low complexity" evidence="8">
    <location>
        <begin position="641"/>
        <end position="652"/>
    </location>
</feature>
<feature type="compositionally biased region" description="Pro residues" evidence="8">
    <location>
        <begin position="711"/>
        <end position="721"/>
    </location>
</feature>
<feature type="compositionally biased region" description="Basic and acidic residues" evidence="8">
    <location>
        <begin position="802"/>
        <end position="843"/>
    </location>
</feature>
<feature type="domain" description="XLF-like N-terminal" evidence="9">
    <location>
        <begin position="307"/>
        <end position="416"/>
    </location>
</feature>
<sequence>MVSDERNLIRLRQMEEEHGWKSLEDMQGELRYRGLPDTGDKSVLMDRLYTVMKESGARKVESWTMSVDLKCIGTRNWLRLCRKAPKPLPLFSIPDPVSLDGGEPDGDSDSDASAVDSIPEQGHLYFPKSHHTPNPAASAVKADLERVQRIGLNYEKGWNKYDGRYFRISGRLSIERLRKELSKFIGLKEVLLSHNSEDGGDYSEPGQTMLEYCGWKDDIQPRSNHGYSSGHKARETSIKSSWYKEETFTPEEKQRGVPEVDFVVVKRIPNIPEFKRTSGSRNSKTSRSGSQRRNRSAANHSTQPAASAHLPPLLLSAELTSDAYTIYLTDLTTIWKESLDRGGIIRRSEEEGTSIDPSDDDQFRILLEKIRLGLEGHHNTTSALTINADDDRPTIILNLTVPLPGGLAPLQWPIRLYAAPQSLFTSQLTMPLLATRHAQMQEVKSLGEILETKDHVIQKLLDTMESQGTELSQVFPQAAGKAGRKLDRKKAEERVKGLARFDMVAWRQGLDTGKLQDAEQLVSEVFEGDTTDGLKIETSATGEEASENWWESIKGITVNLNTGRISTNGLGKPSPQNKRPSLKSALQEEPSNENDDFQVQTDPTRLASRAPKSSPPKPPVDDSTDNDDDDLGGPSQVSRIPDSFPNPQSQSPSHHHPAVSPSPPAPSSPKPKRQLGRIRANKAAPKPSPPIDEEATTDDSALSPARRNAPSPTPEPEPAPKPKPKPAKGKLGKIRSKKAAPPAPEPDPEPALPTTPKLKSNLGTIGGKKKPSTPAPDSPEPRIKSSPHSTQEENSLSSNTVDGDRGRETVKEEKEKTPELRETSLERADRKRAELKRELEMKARQPVKKKRRF</sequence>
<evidence type="ECO:0000256" key="5">
    <source>
        <dbReference type="ARBA" id="ARBA00023242"/>
    </source>
</evidence>
<evidence type="ECO:0000313" key="11">
    <source>
        <dbReference type="EMBL" id="TVY18386.1"/>
    </source>
</evidence>
<feature type="compositionally biased region" description="Polar residues" evidence="8">
    <location>
        <begin position="786"/>
        <end position="801"/>
    </location>
</feature>
<feature type="compositionally biased region" description="Pro residues" evidence="8">
    <location>
        <begin position="660"/>
        <end position="669"/>
    </location>
</feature>
<dbReference type="PANTHER" id="PTHR32235:SF1">
    <property type="entry name" value="NON-HOMOLOGOUS END-JOINING FACTOR 1"/>
    <property type="match status" value="1"/>
</dbReference>
<evidence type="ECO:0000256" key="2">
    <source>
        <dbReference type="ARBA" id="ARBA00022763"/>
    </source>
</evidence>
<evidence type="ECO:0000256" key="6">
    <source>
        <dbReference type="ARBA" id="ARBA00025747"/>
    </source>
</evidence>
<dbReference type="InterPro" id="IPR015381">
    <property type="entry name" value="XLF-like_N"/>
</dbReference>
<dbReference type="Proteomes" id="UP000469559">
    <property type="component" value="Unassembled WGS sequence"/>
</dbReference>
<dbReference type="EMBL" id="QGMF01000175">
    <property type="protein sequence ID" value="TVY18386.1"/>
    <property type="molecule type" value="Genomic_DNA"/>
</dbReference>
<dbReference type="Pfam" id="PF21928">
    <property type="entry name" value="XLF_CC"/>
    <property type="match status" value="1"/>
</dbReference>
<keyword evidence="3" id="KW-0238">DNA-binding</keyword>
<feature type="compositionally biased region" description="Acidic residues" evidence="8">
    <location>
        <begin position="622"/>
        <end position="631"/>
    </location>
</feature>
<comment type="subcellular location">
    <subcellularLocation>
        <location evidence="1">Nucleus</location>
    </subcellularLocation>
</comment>
<comment type="caution">
    <text evidence="11">The sequence shown here is derived from an EMBL/GenBank/DDBJ whole genome shotgun (WGS) entry which is preliminary data.</text>
</comment>
<evidence type="ECO:0000259" key="9">
    <source>
        <dbReference type="Pfam" id="PF09302"/>
    </source>
</evidence>
<feature type="compositionally biased region" description="Basic residues" evidence="8">
    <location>
        <begin position="722"/>
        <end position="738"/>
    </location>
</feature>
<feature type="compositionally biased region" description="Pro residues" evidence="8">
    <location>
        <begin position="741"/>
        <end position="753"/>
    </location>
</feature>
<feature type="compositionally biased region" description="Polar residues" evidence="8">
    <location>
        <begin position="564"/>
        <end position="579"/>
    </location>
</feature>